<dbReference type="SUPFAM" id="SSF69304">
    <property type="entry name" value="Tricorn protease N-terminal domain"/>
    <property type="match status" value="1"/>
</dbReference>
<evidence type="ECO:0000313" key="4">
    <source>
        <dbReference type="Proteomes" id="UP000637359"/>
    </source>
</evidence>
<organism evidence="3 4">
    <name type="scientific">Ornithinibacillus hominis</name>
    <dbReference type="NCBI Taxonomy" id="2763055"/>
    <lineage>
        <taxon>Bacteria</taxon>
        <taxon>Bacillati</taxon>
        <taxon>Bacillota</taxon>
        <taxon>Bacilli</taxon>
        <taxon>Bacillales</taxon>
        <taxon>Bacillaceae</taxon>
        <taxon>Ornithinibacillus</taxon>
    </lineage>
</organism>
<gene>
    <name evidence="3" type="ORF">H8S33_00240</name>
</gene>
<dbReference type="Proteomes" id="UP000637359">
    <property type="component" value="Unassembled WGS sequence"/>
</dbReference>
<name>A0A923RF41_9BACI</name>
<dbReference type="PANTHER" id="PTHR42776:SF27">
    <property type="entry name" value="DIPEPTIDYL PEPTIDASE FAMILY MEMBER 6"/>
    <property type="match status" value="1"/>
</dbReference>
<dbReference type="EMBL" id="JACOOL010000001">
    <property type="protein sequence ID" value="MBC5635240.1"/>
    <property type="molecule type" value="Genomic_DNA"/>
</dbReference>
<dbReference type="GO" id="GO:0006508">
    <property type="term" value="P:proteolysis"/>
    <property type="evidence" value="ECO:0007669"/>
    <property type="project" value="InterPro"/>
</dbReference>
<dbReference type="InterPro" id="IPR029058">
    <property type="entry name" value="AB_hydrolase_fold"/>
</dbReference>
<reference evidence="3" key="1">
    <citation type="submission" date="2020-08" db="EMBL/GenBank/DDBJ databases">
        <title>Genome public.</title>
        <authorList>
            <person name="Liu C."/>
            <person name="Sun Q."/>
        </authorList>
    </citation>
    <scope>NUCLEOTIDE SEQUENCE</scope>
    <source>
        <strain evidence="3">BX22</strain>
    </source>
</reference>
<feature type="domain" description="Peptidase S9 prolyl oligopeptidase catalytic" evidence="2">
    <location>
        <begin position="391"/>
        <end position="593"/>
    </location>
</feature>
<keyword evidence="4" id="KW-1185">Reference proteome</keyword>
<sequence>MFQFPKPSIESFFRTINIVDFDVNATEDEILLSSNLNGYYNVWAMRLDERYPYQLTTANQMNSFVKYTPGGNYFLTGYDTDGDENYHIYAVKSSGGEPVAVLKAEGEKFYYGDLAEDGQHLYYITSVDNPNFLNIGRVNLETGDKEILIKGEKGPSYLYSVSPDESSFAFSKELGNTSSFGYLAKGQEIIPLTPSQKKPHRVRQVKYLTDDQVLLLTNYESEFYYLASFEISTRTFTKLVAFDGYELSNLTVDRERNRVYFVAERGVEDRLYRFDLATNEATLLDRPFDMVNKIRIGKSGAIYALGRSTTFPANLFEYTDTGGWEQITQHRIIGVDNEGLTEPEVLTYNSFDGLKIEALHFSPNPELDNGHTILWPHGGPQHAVRKTFTPLFQYLCSQGFSVFAPNFRGSTGYGESFMRLVNKDWGGGPRLDIIAGMDWLDQQGKSSSDKWFCIGGSYGGYMTLLLHGRHADRFKAFVDIFGPSNLFTTIETAPEHWKESDRELIGDVNEDREKLIEDSPMTYIDQMTKPMLVIQGANDPRVVKVESDVIVDAMKKRGQDVEYLVLEDEGHGFSKTENALKVYSLMVSFLQKYV</sequence>
<dbReference type="RefSeq" id="WP_186867959.1">
    <property type="nucleotide sequence ID" value="NZ_JACOOL010000001.1"/>
</dbReference>
<dbReference type="Gene3D" id="2.120.10.30">
    <property type="entry name" value="TolB, C-terminal domain"/>
    <property type="match status" value="1"/>
</dbReference>
<dbReference type="Pfam" id="PF00326">
    <property type="entry name" value="Peptidase_S9"/>
    <property type="match status" value="1"/>
</dbReference>
<dbReference type="AlphaFoldDB" id="A0A923RF41"/>
<dbReference type="GO" id="GO:0004252">
    <property type="term" value="F:serine-type endopeptidase activity"/>
    <property type="evidence" value="ECO:0007669"/>
    <property type="project" value="TreeGrafter"/>
</dbReference>
<accession>A0A923RF41</accession>
<evidence type="ECO:0000313" key="3">
    <source>
        <dbReference type="EMBL" id="MBC5635240.1"/>
    </source>
</evidence>
<evidence type="ECO:0000256" key="1">
    <source>
        <dbReference type="ARBA" id="ARBA00022801"/>
    </source>
</evidence>
<keyword evidence="1" id="KW-0378">Hydrolase</keyword>
<protein>
    <submittedName>
        <fullName evidence="3">S9 family peptidase</fullName>
    </submittedName>
</protein>
<dbReference type="PANTHER" id="PTHR42776">
    <property type="entry name" value="SERINE PEPTIDASE S9 FAMILY MEMBER"/>
    <property type="match status" value="1"/>
</dbReference>
<comment type="caution">
    <text evidence="3">The sequence shown here is derived from an EMBL/GenBank/DDBJ whole genome shotgun (WGS) entry which is preliminary data.</text>
</comment>
<dbReference type="InterPro" id="IPR001375">
    <property type="entry name" value="Peptidase_S9_cat"/>
</dbReference>
<dbReference type="Gene3D" id="3.40.50.1820">
    <property type="entry name" value="alpha/beta hydrolase"/>
    <property type="match status" value="1"/>
</dbReference>
<dbReference type="InterPro" id="IPR011042">
    <property type="entry name" value="6-blade_b-propeller_TolB-like"/>
</dbReference>
<proteinExistence type="predicted"/>
<dbReference type="SUPFAM" id="SSF53474">
    <property type="entry name" value="alpha/beta-Hydrolases"/>
    <property type="match status" value="1"/>
</dbReference>
<evidence type="ECO:0000259" key="2">
    <source>
        <dbReference type="Pfam" id="PF00326"/>
    </source>
</evidence>